<dbReference type="RefSeq" id="WP_182299167.1">
    <property type="nucleotide sequence ID" value="NZ_CP041969.1"/>
</dbReference>
<accession>A0A7G5C155</accession>
<feature type="transmembrane region" description="Helical" evidence="1">
    <location>
        <begin position="65"/>
        <end position="84"/>
    </location>
</feature>
<name>A0A7G5C155_9BACL</name>
<dbReference type="Proteomes" id="UP000515679">
    <property type="component" value="Chromosome"/>
</dbReference>
<dbReference type="InterPro" id="IPR032710">
    <property type="entry name" value="NTF2-like_dom_sf"/>
</dbReference>
<keyword evidence="3" id="KW-1185">Reference proteome</keyword>
<keyword evidence="1" id="KW-1133">Transmembrane helix</keyword>
<evidence type="ECO:0000313" key="2">
    <source>
        <dbReference type="EMBL" id="QMV42939.1"/>
    </source>
</evidence>
<dbReference type="Gene3D" id="3.10.450.50">
    <property type="match status" value="1"/>
</dbReference>
<dbReference type="EMBL" id="CP041969">
    <property type="protein sequence ID" value="QMV42939.1"/>
    <property type="molecule type" value="Genomic_DNA"/>
</dbReference>
<evidence type="ECO:0000256" key="1">
    <source>
        <dbReference type="SAM" id="Phobius"/>
    </source>
</evidence>
<keyword evidence="1" id="KW-0472">Membrane</keyword>
<dbReference type="SUPFAM" id="SSF54427">
    <property type="entry name" value="NTF2-like"/>
    <property type="match status" value="1"/>
</dbReference>
<protein>
    <submittedName>
        <fullName evidence="2">DUF4878 domain-containing protein</fullName>
    </submittedName>
</protein>
<sequence length="199" mass="22314">MYCSNCGEKLIASAISCPTCGFEVRPVPPMPEAKEAPVSSEEQRPSLTVQRDSYSYGLSNQSKKLILVALGAIAIVYLIFKFAGGDGSQATPEKTVKGFMNAVKQEDAKKMVSYMSISTLDLPEGDGMDSFIEMLERRFEDRIINLRDYDIKDVDIDEQTATVDYELEYTYDDEKFTEDNSFDLVKIKGKWFISGGLDF</sequence>
<keyword evidence="1" id="KW-0812">Transmembrane</keyword>
<organism evidence="2 3">
    <name type="scientific">Cohnella cholangitidis</name>
    <dbReference type="NCBI Taxonomy" id="2598458"/>
    <lineage>
        <taxon>Bacteria</taxon>
        <taxon>Bacillati</taxon>
        <taxon>Bacillota</taxon>
        <taxon>Bacilli</taxon>
        <taxon>Bacillales</taxon>
        <taxon>Paenibacillaceae</taxon>
        <taxon>Cohnella</taxon>
    </lineage>
</organism>
<evidence type="ECO:0000313" key="3">
    <source>
        <dbReference type="Proteomes" id="UP000515679"/>
    </source>
</evidence>
<proteinExistence type="predicted"/>
<gene>
    <name evidence="2" type="ORF">FPL14_18415</name>
</gene>
<dbReference type="AlphaFoldDB" id="A0A7G5C155"/>
<reference evidence="2 3" key="1">
    <citation type="submission" date="2019-07" db="EMBL/GenBank/DDBJ databases">
        <authorList>
            <person name="Kim J.K."/>
            <person name="Cheong H.-M."/>
            <person name="Choi Y."/>
            <person name="Hwang K.J."/>
            <person name="Lee S."/>
            <person name="Choi C."/>
        </authorList>
    </citation>
    <scope>NUCLEOTIDE SEQUENCE [LARGE SCALE GENOMIC DNA]</scope>
    <source>
        <strain evidence="2 3">KS 22</strain>
    </source>
</reference>
<dbReference type="KEGG" id="cchl:FPL14_18415"/>